<dbReference type="SUPFAM" id="SSF46565">
    <property type="entry name" value="Chaperone J-domain"/>
    <property type="match status" value="1"/>
</dbReference>
<proteinExistence type="predicted"/>
<dbReference type="Gene3D" id="1.10.287.110">
    <property type="entry name" value="DnaJ domain"/>
    <property type="match status" value="1"/>
</dbReference>
<reference evidence="4" key="1">
    <citation type="journal article" date="2020" name="bioRxiv">
        <title>Comparative genomics of Chlamydomonas.</title>
        <authorList>
            <person name="Craig R.J."/>
            <person name="Hasan A.R."/>
            <person name="Ness R.W."/>
            <person name="Keightley P.D."/>
        </authorList>
    </citation>
    <scope>NUCLEOTIDE SEQUENCE</scope>
    <source>
        <strain evidence="4">CCAP 11/70</strain>
    </source>
</reference>
<evidence type="ECO:0000313" key="5">
    <source>
        <dbReference type="Proteomes" id="UP000612055"/>
    </source>
</evidence>
<evidence type="ECO:0000256" key="2">
    <source>
        <dbReference type="SAM" id="SignalP"/>
    </source>
</evidence>
<dbReference type="Proteomes" id="UP000612055">
    <property type="component" value="Unassembled WGS sequence"/>
</dbReference>
<feature type="region of interest" description="Disordered" evidence="1">
    <location>
        <begin position="738"/>
        <end position="935"/>
    </location>
</feature>
<dbReference type="InterPro" id="IPR036869">
    <property type="entry name" value="J_dom_sf"/>
</dbReference>
<dbReference type="PANTHER" id="PTHR44303">
    <property type="entry name" value="DNAJ HOMOLOG SUBFAMILY C MEMBER 16"/>
    <property type="match status" value="1"/>
</dbReference>
<accession>A0A835XHQ8</accession>
<evidence type="ECO:0000313" key="4">
    <source>
        <dbReference type="EMBL" id="KAG2482993.1"/>
    </source>
</evidence>
<feature type="domain" description="J" evidence="3">
    <location>
        <begin position="35"/>
        <end position="97"/>
    </location>
</feature>
<keyword evidence="2" id="KW-0732">Signal</keyword>
<dbReference type="InterPro" id="IPR001623">
    <property type="entry name" value="DnaJ_domain"/>
</dbReference>
<evidence type="ECO:0000256" key="1">
    <source>
        <dbReference type="SAM" id="MobiDB-lite"/>
    </source>
</evidence>
<name>A0A835XHQ8_9CHLO</name>
<protein>
    <recommendedName>
        <fullName evidence="3">J domain-containing protein</fullName>
    </recommendedName>
</protein>
<gene>
    <name evidence="4" type="ORF">HYH03_018118</name>
</gene>
<dbReference type="InterPro" id="IPR036249">
    <property type="entry name" value="Thioredoxin-like_sf"/>
</dbReference>
<dbReference type="PRINTS" id="PR00625">
    <property type="entry name" value="JDOMAIN"/>
</dbReference>
<dbReference type="Pfam" id="PF00226">
    <property type="entry name" value="DnaJ"/>
    <property type="match status" value="1"/>
</dbReference>
<feature type="signal peptide" evidence="2">
    <location>
        <begin position="1"/>
        <end position="31"/>
    </location>
</feature>
<dbReference type="SUPFAM" id="SSF52833">
    <property type="entry name" value="Thioredoxin-like"/>
    <property type="match status" value="1"/>
</dbReference>
<evidence type="ECO:0000259" key="3">
    <source>
        <dbReference type="PROSITE" id="PS50076"/>
    </source>
</evidence>
<dbReference type="InterPro" id="IPR018253">
    <property type="entry name" value="DnaJ_domain_CS"/>
</dbReference>
<dbReference type="PROSITE" id="PS50076">
    <property type="entry name" value="DNAJ_2"/>
    <property type="match status" value="1"/>
</dbReference>
<feature type="chain" id="PRO_5032276957" description="J domain-containing protein" evidence="2">
    <location>
        <begin position="32"/>
        <end position="935"/>
    </location>
</feature>
<dbReference type="EMBL" id="JAEHOE010000194">
    <property type="protein sequence ID" value="KAG2482993.1"/>
    <property type="molecule type" value="Genomic_DNA"/>
</dbReference>
<keyword evidence="5" id="KW-1185">Reference proteome</keyword>
<feature type="compositionally biased region" description="Basic and acidic residues" evidence="1">
    <location>
        <begin position="746"/>
        <end position="756"/>
    </location>
</feature>
<dbReference type="CDD" id="cd06257">
    <property type="entry name" value="DnaJ"/>
    <property type="match status" value="1"/>
</dbReference>
<sequence>MQVCWPRRGPSVALAAFFVALLCLGARLADGLNKDPYKVLGVSKDVDDAALKRAYKKLALKYHPDKNPAGQSRFIEIQQAYEILSDPEKKRNYDLGGSSGGGGGYHHGGFHYQYQSRSSFHEQQQRQYQQYQQYQQSQEQAYDRALPSNTSFLTVSNFRSLVFHGGRPWLALIYSEHSSTCREFSPTWEALWRSLGGTAAGAGARDGAVVGLGRIHVRYQRSLVSWISKADSPFSGGGIKEGDVPVIVAVPSGCGDPNCFVRYKGPLRLSSLQDFVAERLLHLPRVVQLEPPGVEAFLRRASPFRVVMVAFGRGGGHGSLALRLLASRQKEMLTVVRAHVQEGSSGATSASAWRSALNLSSSPSYGTLVFLRGPGTLPRTLQMSGGKGDIQSVIDSDSGVLWHEVPPLRPNTGASLGCLWGRAAAASGQSMIETCVLAIARRGPALEEARRKMAVLGRHLAAAAAQRDPSVSSAATAYMAGKLRLAFVEANTQRQVCKALLGEPKAMRRSAFTPPPGTNSAGRAAAVQAALLAAAAKSPELVEAVCGPSLPVRLMDGARTQLASALKYVGFEHMSAAVRPKMPSAVLVILRPTADGSSWFRGGGAQHSRNGRRVFLHAVNSDYDMAAVNGQRGSSDNDLGRLIAPWINSMHADPDRQMHASTAFPPALQPDEEPGVIEYVASRVYERGTQLLHMLLTVGGFASEDGSEVSAESQLVNVAVVLAVLALIHYALWRRPAGAPRPPASLREDARRRAEAARAAARAHPERPSGTSHPPSSEGPDDPSAAARRGRSPSPSPVVNRRALSPSWAQGRRGEDDGDRREGVSDDVAGGGGHVDDDADACFLGACDGDEAGSTEAEAEVAAGARPSEGRAAGQGRRGRSGRGEQEEEEEEGGKGTGSPAEEDGAGAQGDGRVSDDGWQHVQVGAVRGGGSGED</sequence>
<dbReference type="SMART" id="SM00271">
    <property type="entry name" value="DnaJ"/>
    <property type="match status" value="1"/>
</dbReference>
<dbReference type="AlphaFoldDB" id="A0A835XHQ8"/>
<feature type="compositionally biased region" description="Acidic residues" evidence="1">
    <location>
        <begin position="848"/>
        <end position="859"/>
    </location>
</feature>
<dbReference type="PANTHER" id="PTHR44303:SF2">
    <property type="entry name" value="DNAJ HOMOLOG SUBFAMILY C MEMBER 16"/>
    <property type="match status" value="1"/>
</dbReference>
<comment type="caution">
    <text evidence="4">The sequence shown here is derived from an EMBL/GenBank/DDBJ whole genome shotgun (WGS) entry which is preliminary data.</text>
</comment>
<dbReference type="PROSITE" id="PS00636">
    <property type="entry name" value="DNAJ_1"/>
    <property type="match status" value="1"/>
</dbReference>
<organism evidence="4 5">
    <name type="scientific">Edaphochlamys debaryana</name>
    <dbReference type="NCBI Taxonomy" id="47281"/>
    <lineage>
        <taxon>Eukaryota</taxon>
        <taxon>Viridiplantae</taxon>
        <taxon>Chlorophyta</taxon>
        <taxon>core chlorophytes</taxon>
        <taxon>Chlorophyceae</taxon>
        <taxon>CS clade</taxon>
        <taxon>Chlamydomonadales</taxon>
        <taxon>Chlamydomonadales incertae sedis</taxon>
        <taxon>Edaphochlamys</taxon>
    </lineage>
</organism>
<dbReference type="InterPro" id="IPR052448">
    <property type="entry name" value="DnaJ_C16_autophagy_reg"/>
</dbReference>
<dbReference type="OrthoDB" id="541671at2759"/>
<feature type="compositionally biased region" description="Basic and acidic residues" evidence="1">
    <location>
        <begin position="812"/>
        <end position="824"/>
    </location>
</feature>